<comment type="caution">
    <text evidence="2">The sequence shown here is derived from an EMBL/GenBank/DDBJ whole genome shotgun (WGS) entry which is preliminary data.</text>
</comment>
<reference evidence="3" key="1">
    <citation type="journal article" date="2019" name="Int. J. Syst. Evol. Microbiol.">
        <title>The Global Catalogue of Microorganisms (GCM) 10K type strain sequencing project: providing services to taxonomists for standard genome sequencing and annotation.</title>
        <authorList>
            <consortium name="The Broad Institute Genomics Platform"/>
            <consortium name="The Broad Institute Genome Sequencing Center for Infectious Disease"/>
            <person name="Wu L."/>
            <person name="Ma J."/>
        </authorList>
    </citation>
    <scope>NUCLEOTIDE SEQUENCE [LARGE SCALE GENOMIC DNA]</scope>
    <source>
        <strain evidence="3">CGMCC 4.7241</strain>
    </source>
</reference>
<dbReference type="Proteomes" id="UP001595699">
    <property type="component" value="Unassembled WGS sequence"/>
</dbReference>
<gene>
    <name evidence="2" type="ORF">ACFOUW_31780</name>
</gene>
<evidence type="ECO:0000313" key="3">
    <source>
        <dbReference type="Proteomes" id="UP001595699"/>
    </source>
</evidence>
<feature type="chain" id="PRO_5047460239" evidence="1">
    <location>
        <begin position="25"/>
        <end position="43"/>
    </location>
</feature>
<keyword evidence="1" id="KW-0732">Signal</keyword>
<protein>
    <submittedName>
        <fullName evidence="2">Uncharacterized protein</fullName>
    </submittedName>
</protein>
<sequence length="43" mass="4307">MRKVIAAIFAVAGLLGGLAVGQSAAVAEAPPPRVVSNHNQVLL</sequence>
<evidence type="ECO:0000313" key="2">
    <source>
        <dbReference type="EMBL" id="MFC3765450.1"/>
    </source>
</evidence>
<dbReference type="EMBL" id="JBHRZH010000038">
    <property type="protein sequence ID" value="MFC3765450.1"/>
    <property type="molecule type" value="Genomic_DNA"/>
</dbReference>
<evidence type="ECO:0000256" key="1">
    <source>
        <dbReference type="SAM" id="SignalP"/>
    </source>
</evidence>
<name>A0ABV7YNU5_9ACTN</name>
<dbReference type="RefSeq" id="WP_275577041.1">
    <property type="nucleotide sequence ID" value="NZ_JAFBCM010000001.1"/>
</dbReference>
<accession>A0ABV7YNU5</accession>
<proteinExistence type="predicted"/>
<organism evidence="2 3">
    <name type="scientific">Tenggerimyces flavus</name>
    <dbReference type="NCBI Taxonomy" id="1708749"/>
    <lineage>
        <taxon>Bacteria</taxon>
        <taxon>Bacillati</taxon>
        <taxon>Actinomycetota</taxon>
        <taxon>Actinomycetes</taxon>
        <taxon>Propionibacteriales</taxon>
        <taxon>Nocardioidaceae</taxon>
        <taxon>Tenggerimyces</taxon>
    </lineage>
</organism>
<keyword evidence="3" id="KW-1185">Reference proteome</keyword>
<feature type="signal peptide" evidence="1">
    <location>
        <begin position="1"/>
        <end position="24"/>
    </location>
</feature>